<dbReference type="FunFam" id="1.10.420.10:FF:000009">
    <property type="entry name" value="Ascorbate peroxidase"/>
    <property type="match status" value="1"/>
</dbReference>
<comment type="similarity">
    <text evidence="4">Belongs to the peroxidase family. Cytochrome c peroxidase subfamily.</text>
</comment>
<dbReference type="InterPro" id="IPR044831">
    <property type="entry name" value="Ccp1-like"/>
</dbReference>
<dbReference type="Pfam" id="PF00141">
    <property type="entry name" value="peroxidase"/>
    <property type="match status" value="1"/>
</dbReference>
<dbReference type="PROSITE" id="PS50873">
    <property type="entry name" value="PEROXIDASE_4"/>
    <property type="match status" value="1"/>
</dbReference>
<evidence type="ECO:0000256" key="10">
    <source>
        <dbReference type="ARBA" id="ARBA00023004"/>
    </source>
</evidence>
<evidence type="ECO:0000259" key="15">
    <source>
        <dbReference type="PROSITE" id="PS50873"/>
    </source>
</evidence>
<evidence type="ECO:0000256" key="3">
    <source>
        <dbReference type="ARBA" id="ARBA00004569"/>
    </source>
</evidence>
<sequence length="381" mass="40451">MFRFATTSVRMGAQRLSAVARAGMPARRAFSSATSGSAGGAATGAAMSGAWRWAAGLGAAAAFGYVSMGSVHAGGVDYEAVRKAIADTLEDESYDDGSLGPVLVRLAWHASGTYSKKDGTGGSNGAKMRFFPEAFHGANNGLSVARNHLARIKKQFPEISNADLWTLAACVAIEEMGGPEIAWRPGRTDDNDGKLCTPDDRLPDAAQGADHVRAVFGRMGFSDREMVALIGAHCLGRCHENRSGYKGPWTRAPTTFSNMYFTELVGNRWTRKNWDGPLQYEDPTGELMMLPADMALLHDPAFAVVVKEYAADEELFFRDFAAAFAKLLELGCDFDGPSTTTKAVTAAGVVTAIVGAIIGYNYMSSSRADSSATSAPLSSQP</sequence>
<dbReference type="OMA" id="QRKWNGP"/>
<dbReference type="Proteomes" id="UP000054408">
    <property type="component" value="Unassembled WGS sequence"/>
</dbReference>
<evidence type="ECO:0000256" key="11">
    <source>
        <dbReference type="ARBA" id="ARBA00023128"/>
    </source>
</evidence>
<evidence type="ECO:0000256" key="6">
    <source>
        <dbReference type="ARBA" id="ARBA00022617"/>
    </source>
</evidence>
<keyword evidence="8" id="KW-0809">Transit peptide</keyword>
<dbReference type="PANTHER" id="PTHR31356:SF58">
    <property type="entry name" value="CYTOCHROME C PEROXIDASE, MITOCHONDRIAL"/>
    <property type="match status" value="1"/>
</dbReference>
<organism evidence="16 17">
    <name type="scientific">Thecamonas trahens ATCC 50062</name>
    <dbReference type="NCBI Taxonomy" id="461836"/>
    <lineage>
        <taxon>Eukaryota</taxon>
        <taxon>Apusozoa</taxon>
        <taxon>Apusomonadida</taxon>
        <taxon>Apusomonadidae</taxon>
        <taxon>Thecamonas</taxon>
    </lineage>
</organism>
<dbReference type="Gene3D" id="1.10.520.10">
    <property type="match status" value="1"/>
</dbReference>
<dbReference type="PANTHER" id="PTHR31356">
    <property type="entry name" value="THYLAKOID LUMENAL 29 KDA PROTEIN, CHLOROPLASTIC-RELATED"/>
    <property type="match status" value="1"/>
</dbReference>
<evidence type="ECO:0000256" key="7">
    <source>
        <dbReference type="ARBA" id="ARBA00022723"/>
    </source>
</evidence>
<evidence type="ECO:0000256" key="12">
    <source>
        <dbReference type="ARBA" id="ARBA00039063"/>
    </source>
</evidence>
<proteinExistence type="inferred from homology"/>
<evidence type="ECO:0000256" key="13">
    <source>
        <dbReference type="ARBA" id="ARBA00040313"/>
    </source>
</evidence>
<dbReference type="AlphaFoldDB" id="A0A0L0D7D9"/>
<dbReference type="PRINTS" id="PR00458">
    <property type="entry name" value="PEROXIDASE"/>
</dbReference>
<dbReference type="InterPro" id="IPR002016">
    <property type="entry name" value="Haem_peroxidase"/>
</dbReference>
<comment type="subcellular location">
    <subcellularLocation>
        <location evidence="3">Mitochondrion intermembrane space</location>
    </subcellularLocation>
    <subcellularLocation>
        <location evidence="2">Mitochondrion matrix</location>
    </subcellularLocation>
</comment>
<dbReference type="GO" id="GO:0034599">
    <property type="term" value="P:cellular response to oxidative stress"/>
    <property type="evidence" value="ECO:0007669"/>
    <property type="project" value="InterPro"/>
</dbReference>
<evidence type="ECO:0000256" key="9">
    <source>
        <dbReference type="ARBA" id="ARBA00023002"/>
    </source>
</evidence>
<evidence type="ECO:0000256" key="4">
    <source>
        <dbReference type="ARBA" id="ARBA00005997"/>
    </source>
</evidence>
<dbReference type="STRING" id="461836.A0A0L0D7D9"/>
<dbReference type="GO" id="GO:0046872">
    <property type="term" value="F:metal ion binding"/>
    <property type="evidence" value="ECO:0007669"/>
    <property type="project" value="UniProtKB-KW"/>
</dbReference>
<dbReference type="EC" id="1.11.1.5" evidence="12"/>
<dbReference type="InterPro" id="IPR002207">
    <property type="entry name" value="Peroxidase_I"/>
</dbReference>
<evidence type="ECO:0000256" key="1">
    <source>
        <dbReference type="ARBA" id="ARBA00003917"/>
    </source>
</evidence>
<keyword evidence="11" id="KW-0496">Mitochondrion</keyword>
<dbReference type="RefSeq" id="XP_013759982.1">
    <property type="nucleotide sequence ID" value="XM_013904528.1"/>
</dbReference>
<keyword evidence="5 16" id="KW-0575">Peroxidase</keyword>
<comment type="function">
    <text evidence="1">Destroys radicals which are normally produced within the cells and which are toxic to biological systems.</text>
</comment>
<keyword evidence="9" id="KW-0560">Oxidoreductase</keyword>
<evidence type="ECO:0000256" key="5">
    <source>
        <dbReference type="ARBA" id="ARBA00022559"/>
    </source>
</evidence>
<keyword evidence="17" id="KW-1185">Reference proteome</keyword>
<keyword evidence="10" id="KW-0408">Iron</keyword>
<dbReference type="PRINTS" id="PR00459">
    <property type="entry name" value="ASPEROXIDASE"/>
</dbReference>
<evidence type="ECO:0000256" key="8">
    <source>
        <dbReference type="ARBA" id="ARBA00022946"/>
    </source>
</evidence>
<accession>A0A0L0D7D9</accession>
<dbReference type="InterPro" id="IPR010255">
    <property type="entry name" value="Haem_peroxidase_sf"/>
</dbReference>
<gene>
    <name evidence="16" type="ORF">AMSG_03641</name>
</gene>
<dbReference type="PROSITE" id="PS00436">
    <property type="entry name" value="PEROXIDASE_2"/>
    <property type="match status" value="1"/>
</dbReference>
<dbReference type="GO" id="GO:0042744">
    <property type="term" value="P:hydrogen peroxide catabolic process"/>
    <property type="evidence" value="ECO:0007669"/>
    <property type="project" value="TreeGrafter"/>
</dbReference>
<keyword evidence="7" id="KW-0479">Metal-binding</keyword>
<comment type="catalytic activity">
    <reaction evidence="14">
        <text>2 Fe(II)-[cytochrome c] + H2O2 + 2 H(+) = 2 Fe(III)-[cytochrome c] + 2 H2O</text>
        <dbReference type="Rhea" id="RHEA:16581"/>
        <dbReference type="Rhea" id="RHEA-COMP:10350"/>
        <dbReference type="Rhea" id="RHEA-COMP:14399"/>
        <dbReference type="ChEBI" id="CHEBI:15377"/>
        <dbReference type="ChEBI" id="CHEBI:15378"/>
        <dbReference type="ChEBI" id="CHEBI:16240"/>
        <dbReference type="ChEBI" id="CHEBI:29033"/>
        <dbReference type="ChEBI" id="CHEBI:29034"/>
        <dbReference type="EC" id="1.11.1.5"/>
    </reaction>
</comment>
<dbReference type="EMBL" id="GL349445">
    <property type="protein sequence ID" value="KNC47213.1"/>
    <property type="molecule type" value="Genomic_DNA"/>
</dbReference>
<dbReference type="CDD" id="cd00691">
    <property type="entry name" value="ascorbate_peroxidase"/>
    <property type="match status" value="1"/>
</dbReference>
<dbReference type="GO" id="GO:0000302">
    <property type="term" value="P:response to reactive oxygen species"/>
    <property type="evidence" value="ECO:0007669"/>
    <property type="project" value="TreeGrafter"/>
</dbReference>
<dbReference type="eggNOG" id="ENOG502QR1E">
    <property type="taxonomic scope" value="Eukaryota"/>
</dbReference>
<evidence type="ECO:0000256" key="14">
    <source>
        <dbReference type="ARBA" id="ARBA00049265"/>
    </source>
</evidence>
<dbReference type="GO" id="GO:0020037">
    <property type="term" value="F:heme binding"/>
    <property type="evidence" value="ECO:0007669"/>
    <property type="project" value="InterPro"/>
</dbReference>
<dbReference type="GO" id="GO:0005758">
    <property type="term" value="C:mitochondrial intermembrane space"/>
    <property type="evidence" value="ECO:0007669"/>
    <property type="project" value="UniProtKB-SubCell"/>
</dbReference>
<dbReference type="OrthoDB" id="2859658at2759"/>
<evidence type="ECO:0000313" key="16">
    <source>
        <dbReference type="EMBL" id="KNC47213.1"/>
    </source>
</evidence>
<dbReference type="Gene3D" id="1.10.420.10">
    <property type="entry name" value="Peroxidase, domain 2"/>
    <property type="match status" value="1"/>
</dbReference>
<name>A0A0L0D7D9_THETB</name>
<dbReference type="GO" id="GO:0004130">
    <property type="term" value="F:cytochrome-c peroxidase activity"/>
    <property type="evidence" value="ECO:0007669"/>
    <property type="project" value="UniProtKB-EC"/>
</dbReference>
<evidence type="ECO:0000256" key="2">
    <source>
        <dbReference type="ARBA" id="ARBA00004305"/>
    </source>
</evidence>
<evidence type="ECO:0000313" key="17">
    <source>
        <dbReference type="Proteomes" id="UP000054408"/>
    </source>
</evidence>
<keyword evidence="6" id="KW-0349">Heme</keyword>
<protein>
    <recommendedName>
        <fullName evidence="13">Cytochrome c peroxidase, mitochondrial</fullName>
        <ecNumber evidence="12">1.11.1.5</ecNumber>
    </recommendedName>
</protein>
<dbReference type="GeneID" id="25563226"/>
<reference evidence="16 17" key="1">
    <citation type="submission" date="2010-05" db="EMBL/GenBank/DDBJ databases">
        <title>The Genome Sequence of Thecamonas trahens ATCC 50062.</title>
        <authorList>
            <consortium name="The Broad Institute Genome Sequencing Platform"/>
            <person name="Russ C."/>
            <person name="Cuomo C."/>
            <person name="Shea T."/>
            <person name="Young S.K."/>
            <person name="Zeng Q."/>
            <person name="Koehrsen M."/>
            <person name="Haas B."/>
            <person name="Borodovsky M."/>
            <person name="Guigo R."/>
            <person name="Alvarado L."/>
            <person name="Berlin A."/>
            <person name="Bochicchio J."/>
            <person name="Borenstein D."/>
            <person name="Chapman S."/>
            <person name="Chen Z."/>
            <person name="Freedman E."/>
            <person name="Gellesch M."/>
            <person name="Goldberg J."/>
            <person name="Griggs A."/>
            <person name="Gujja S."/>
            <person name="Heilman E."/>
            <person name="Heiman D."/>
            <person name="Hepburn T."/>
            <person name="Howarth C."/>
            <person name="Jen D."/>
            <person name="Larson L."/>
            <person name="Mehta T."/>
            <person name="Park D."/>
            <person name="Pearson M."/>
            <person name="Roberts A."/>
            <person name="Saif S."/>
            <person name="Shenoy N."/>
            <person name="Sisk P."/>
            <person name="Stolte C."/>
            <person name="Sykes S."/>
            <person name="Thomson T."/>
            <person name="Walk T."/>
            <person name="White J."/>
            <person name="Yandava C."/>
            <person name="Burger G."/>
            <person name="Gray M.W."/>
            <person name="Holland P.W.H."/>
            <person name="King N."/>
            <person name="Lang F.B.F."/>
            <person name="Roger A.J."/>
            <person name="Ruiz-Trillo I."/>
            <person name="Lander E."/>
            <person name="Nusbaum C."/>
        </authorList>
    </citation>
    <scope>NUCLEOTIDE SEQUENCE [LARGE SCALE GENOMIC DNA]</scope>
    <source>
        <strain evidence="16 17">ATCC 50062</strain>
    </source>
</reference>
<dbReference type="FunFam" id="1.10.520.10:FF:000005">
    <property type="entry name" value="Cytochrome c peroxidase"/>
    <property type="match status" value="1"/>
</dbReference>
<dbReference type="SUPFAM" id="SSF48113">
    <property type="entry name" value="Heme-dependent peroxidases"/>
    <property type="match status" value="1"/>
</dbReference>
<feature type="domain" description="Plant heme peroxidase family profile" evidence="15">
    <location>
        <begin position="159"/>
        <end position="358"/>
    </location>
</feature>
<dbReference type="InterPro" id="IPR019794">
    <property type="entry name" value="Peroxidases_AS"/>
</dbReference>
<dbReference type="GO" id="GO:0005759">
    <property type="term" value="C:mitochondrial matrix"/>
    <property type="evidence" value="ECO:0007669"/>
    <property type="project" value="UniProtKB-SubCell"/>
</dbReference>